<proteinExistence type="predicted"/>
<name>A0A192H244_9LACO</name>
<accession>A0A192H244</accession>
<dbReference type="EMBL" id="CP014873">
    <property type="protein sequence ID" value="ANK62879.1"/>
    <property type="molecule type" value="Genomic_DNA"/>
</dbReference>
<dbReference type="AlphaFoldDB" id="A0A192H244"/>
<reference evidence="1 2" key="1">
    <citation type="submission" date="2016-03" db="EMBL/GenBank/DDBJ databases">
        <title>Pediococcus and Lactobacillus from brewery environment - whole genome sequencing and assembly.</title>
        <authorList>
            <person name="Behr J."/>
            <person name="Geissler A.J."/>
            <person name="Vogel R.F."/>
        </authorList>
    </citation>
    <scope>NUCLEOTIDE SEQUENCE [LARGE SCALE GENOMIC DNA]</scope>
    <source>
        <strain evidence="1 2">TMW 1.1989</strain>
    </source>
</reference>
<dbReference type="KEGG" id="lbt:AYR52_04415"/>
<keyword evidence="2" id="KW-1185">Reference proteome</keyword>
<gene>
    <name evidence="1" type="ORF">AYR53_08980</name>
</gene>
<evidence type="ECO:0000313" key="1">
    <source>
        <dbReference type="EMBL" id="ANK62879.1"/>
    </source>
</evidence>
<evidence type="ECO:0000313" key="2">
    <source>
        <dbReference type="Proteomes" id="UP000078582"/>
    </source>
</evidence>
<protein>
    <submittedName>
        <fullName evidence="1">Uncharacterized protein</fullName>
    </submittedName>
</protein>
<dbReference type="GeneID" id="42982389"/>
<dbReference type="RefSeq" id="WP_068224366.1">
    <property type="nucleotide sequence ID" value="NZ_CP014623.1"/>
</dbReference>
<dbReference type="Proteomes" id="UP000078582">
    <property type="component" value="Chromosome"/>
</dbReference>
<organism evidence="1 2">
    <name type="scientific">Loigolactobacillus backii</name>
    <dbReference type="NCBI Taxonomy" id="375175"/>
    <lineage>
        <taxon>Bacteria</taxon>
        <taxon>Bacillati</taxon>
        <taxon>Bacillota</taxon>
        <taxon>Bacilli</taxon>
        <taxon>Lactobacillales</taxon>
        <taxon>Lactobacillaceae</taxon>
        <taxon>Loigolactobacillus</taxon>
    </lineage>
</organism>
<sequence>MRQKFLMLTTVLVIGLIFFIVSPSTATAPTNSTNQTYQKQKISNLTSTTKKGDYLNGSNGVILTFLKNTTPIANYSRTGLQFSNLYTTVYASGPEPQRNLLKYPAVFADGHHAVFDRPKTKMVNHHYFVALLVNTDIKNTTNHTITFTGLAGNPQDRYRVTTGNKTKNIRKSAKIGINDTTANLKLAPGQSVTGKTFRIILASGVSIQQAFAKVPRGHLSVKTGGVNGTTNGNARVLKLNLH</sequence>